<dbReference type="EMBL" id="CP000909">
    <property type="protein sequence ID" value="ABY36841.1"/>
    <property type="molecule type" value="Genomic_DNA"/>
</dbReference>
<reference evidence="2" key="1">
    <citation type="journal article" date="2011" name="BMC Genomics">
        <title>Complete genome sequence of the filamentous anoxygenic phototrophic bacterium Chloroflexus aurantiacus.</title>
        <authorList>
            <person name="Tang K.H."/>
            <person name="Barry K."/>
            <person name="Chertkov O."/>
            <person name="Dalin E."/>
            <person name="Han C.S."/>
            <person name="Hauser L.J."/>
            <person name="Honchak B.M."/>
            <person name="Karbach L.E."/>
            <person name="Land M.L."/>
            <person name="Lapidus A."/>
            <person name="Larimer F.W."/>
            <person name="Mikhailova N."/>
            <person name="Pitluck S."/>
            <person name="Pierson B.K."/>
            <person name="Blankenship R.E."/>
        </authorList>
    </citation>
    <scope>NUCLEOTIDE SEQUENCE [LARGE SCALE GENOMIC DNA]</scope>
    <source>
        <strain evidence="2">ATCC 29366 / DSM 635 / J-10-fl</strain>
    </source>
</reference>
<dbReference type="STRING" id="324602.Caur_3658"/>
<dbReference type="InParanoid" id="A9WB48"/>
<sequence length="52" mass="6294">MIRDQLPYQPGELPSAQKIWEVHRKVYTDLGFEDWAQLIWEVYFKPLGLPYQ</sequence>
<name>A9WB48_CHLAA</name>
<accession>A9WB48</accession>
<gene>
    <name evidence="1" type="ordered locus">Caur_3658</name>
</gene>
<keyword evidence="2" id="KW-1185">Reference proteome</keyword>
<organism evidence="1 2">
    <name type="scientific">Chloroflexus aurantiacus (strain ATCC 29366 / DSM 635 / J-10-fl)</name>
    <dbReference type="NCBI Taxonomy" id="324602"/>
    <lineage>
        <taxon>Bacteria</taxon>
        <taxon>Bacillati</taxon>
        <taxon>Chloroflexota</taxon>
        <taxon>Chloroflexia</taxon>
        <taxon>Chloroflexales</taxon>
        <taxon>Chloroflexineae</taxon>
        <taxon>Chloroflexaceae</taxon>
        <taxon>Chloroflexus</taxon>
    </lineage>
</organism>
<evidence type="ECO:0000313" key="1">
    <source>
        <dbReference type="EMBL" id="ABY36841.1"/>
    </source>
</evidence>
<dbReference type="RefSeq" id="WP_012259494.1">
    <property type="nucleotide sequence ID" value="NC_010175.1"/>
</dbReference>
<dbReference type="AlphaFoldDB" id="A9WB48"/>
<evidence type="ECO:0000313" key="2">
    <source>
        <dbReference type="Proteomes" id="UP000002008"/>
    </source>
</evidence>
<proteinExistence type="predicted"/>
<dbReference type="PATRIC" id="fig|324602.8.peg.4112"/>
<dbReference type="KEGG" id="cau:Caur_3658"/>
<dbReference type="EnsemblBacteria" id="ABY36841">
    <property type="protein sequence ID" value="ABY36841"/>
    <property type="gene ID" value="Caur_3658"/>
</dbReference>
<dbReference type="HOGENOM" id="CLU_3078094_0_0_0"/>
<protein>
    <submittedName>
        <fullName evidence="1">Uncharacterized protein</fullName>
    </submittedName>
</protein>
<dbReference type="Proteomes" id="UP000002008">
    <property type="component" value="Chromosome"/>
</dbReference>